<dbReference type="Proteomes" id="UP000248926">
    <property type="component" value="Unassembled WGS sequence"/>
</dbReference>
<proteinExistence type="predicted"/>
<dbReference type="EMBL" id="NFZS01000007">
    <property type="protein sequence ID" value="RAO74505.1"/>
    <property type="molecule type" value="Genomic_DNA"/>
</dbReference>
<name>A0A328P1S2_9GAMM</name>
<comment type="caution">
    <text evidence="2">The sequence shown here is derived from an EMBL/GenBank/DDBJ whole genome shotgun (WGS) entry which is preliminary data.</text>
</comment>
<evidence type="ECO:0000313" key="3">
    <source>
        <dbReference type="Proteomes" id="UP000248926"/>
    </source>
</evidence>
<feature type="signal peptide" evidence="1">
    <location>
        <begin position="1"/>
        <end position="20"/>
    </location>
</feature>
<evidence type="ECO:0000256" key="1">
    <source>
        <dbReference type="SAM" id="SignalP"/>
    </source>
</evidence>
<keyword evidence="1" id="KW-0732">Signal</keyword>
<reference evidence="2 3" key="1">
    <citation type="journal article" date="2018" name="Genet. Mol. Biol.">
        <title>The genome sequence of Dyella jiangningensis FCAV SCS01 from a lignocellulose-decomposing microbial consortium metagenome reveals potential for biotechnological applications.</title>
        <authorList>
            <person name="Desiderato J.G."/>
            <person name="Alvarenga D.O."/>
            <person name="Constancio M.T.L."/>
            <person name="Alves L.M.C."/>
            <person name="Varani A.M."/>
        </authorList>
    </citation>
    <scope>NUCLEOTIDE SEQUENCE [LARGE SCALE GENOMIC DNA]</scope>
    <source>
        <strain evidence="2 3">FCAV SCS01</strain>
    </source>
</reference>
<dbReference type="PROSITE" id="PS51257">
    <property type="entry name" value="PROKAR_LIPOPROTEIN"/>
    <property type="match status" value="1"/>
</dbReference>
<evidence type="ECO:0000313" key="2">
    <source>
        <dbReference type="EMBL" id="RAO74505.1"/>
    </source>
</evidence>
<dbReference type="RefSeq" id="WP_111984986.1">
    <property type="nucleotide sequence ID" value="NZ_NFZS01000007.1"/>
</dbReference>
<feature type="chain" id="PRO_5016357587" description="Lipoprotein" evidence="1">
    <location>
        <begin position="21"/>
        <end position="207"/>
    </location>
</feature>
<evidence type="ECO:0008006" key="4">
    <source>
        <dbReference type="Google" id="ProtNLM"/>
    </source>
</evidence>
<protein>
    <recommendedName>
        <fullName evidence="4">Lipoprotein</fullName>
    </recommendedName>
</protein>
<organism evidence="2 3">
    <name type="scientific">Dyella jiangningensis</name>
    <dbReference type="NCBI Taxonomy" id="1379159"/>
    <lineage>
        <taxon>Bacteria</taxon>
        <taxon>Pseudomonadati</taxon>
        <taxon>Pseudomonadota</taxon>
        <taxon>Gammaproteobacteria</taxon>
        <taxon>Lysobacterales</taxon>
        <taxon>Rhodanobacteraceae</taxon>
        <taxon>Dyella</taxon>
    </lineage>
</organism>
<dbReference type="AlphaFoldDB" id="A0A328P1S2"/>
<sequence>MYFSSRLFMLCACLSLSACAGKPTVLDQDKLQSLSLYDADNHARFTVYVSCEAADDLSDSICLRTQYAFSDWASDRKIVLSPVDTKDALFTKDELEARRLPAPSTAKPYVMAIYFNPEVTPSFGAMFDGAGAVSVASNSRSARIGYKASIRIFDTASGKLIEQIPSHETINVKPQTNGAPYVRAVVADLVANLDPSYDADRPKIPRR</sequence>
<gene>
    <name evidence="2" type="ORF">CA260_20745</name>
</gene>
<accession>A0A328P1S2</accession>
<keyword evidence="3" id="KW-1185">Reference proteome</keyword>